<dbReference type="Gene3D" id="3.80.10.10">
    <property type="entry name" value="Ribonuclease Inhibitor"/>
    <property type="match status" value="1"/>
</dbReference>
<gene>
    <name evidence="1" type="ORF">TEA_020406</name>
</gene>
<name>A0A4S4CWF9_CAMSN</name>
<dbReference type="InterPro" id="IPR036047">
    <property type="entry name" value="F-box-like_dom_sf"/>
</dbReference>
<sequence length="466" mass="51916">MLHTHALSLSLSLSLPSTMDDLPPPLILEILNRLNNSGDLARCRVVSKTLNALSIEVRSINLHCSFDRYTKSRSPETKSLITPFKSIFKNLVSSSRLVESVSLGVEKPLRGLSYDDIEDELNDLHLTDVDFVSNWLPSVAGRLRSISISDFWVQSCWRRSEVLSLISSCCHSLLQLELKNAWLSVDCLNRMPVLTSLTLEFIRLDDEDLSRVNDCFPSLQVLNLMGVGGLKEPKIHLLHLRTCQWTVSNAPLSLTILAPNLIKLKLKCVNPRSLVIDAPLLSDFYLSLEKASNLAVKEFRDLKTLQLESTYLCSLVSTFPSCKTIKNLTVESSKCADSAEATKFDLDSLLDVFPNTKSLTLGSGAWLGAETCFHAGGSEVSGGMKAVKEIIAHLFVNDIEITLSFIFSVLEKCSNLTDMALLIHREVESSITSNLITRCMAHCARVRWRWGLWKEGMNDAWVSDGI</sequence>
<comment type="caution">
    <text evidence="1">The sequence shown here is derived from an EMBL/GenBank/DDBJ whole genome shotgun (WGS) entry which is preliminary data.</text>
</comment>
<organism evidence="1 2">
    <name type="scientific">Camellia sinensis var. sinensis</name>
    <name type="common">China tea</name>
    <dbReference type="NCBI Taxonomy" id="542762"/>
    <lineage>
        <taxon>Eukaryota</taxon>
        <taxon>Viridiplantae</taxon>
        <taxon>Streptophyta</taxon>
        <taxon>Embryophyta</taxon>
        <taxon>Tracheophyta</taxon>
        <taxon>Spermatophyta</taxon>
        <taxon>Magnoliopsida</taxon>
        <taxon>eudicotyledons</taxon>
        <taxon>Gunneridae</taxon>
        <taxon>Pentapetalae</taxon>
        <taxon>asterids</taxon>
        <taxon>Ericales</taxon>
        <taxon>Theaceae</taxon>
        <taxon>Camellia</taxon>
    </lineage>
</organism>
<accession>A0A4S4CWF9</accession>
<dbReference type="SUPFAM" id="SSF52047">
    <property type="entry name" value="RNI-like"/>
    <property type="match status" value="1"/>
</dbReference>
<dbReference type="PANTHER" id="PTHR31215">
    <property type="entry name" value="OS05G0510400 PROTEIN-RELATED"/>
    <property type="match status" value="1"/>
</dbReference>
<dbReference type="InterPro" id="IPR032675">
    <property type="entry name" value="LRR_dom_sf"/>
</dbReference>
<keyword evidence="2" id="KW-1185">Reference proteome</keyword>
<evidence type="ECO:0000313" key="1">
    <source>
        <dbReference type="EMBL" id="THF93997.1"/>
    </source>
</evidence>
<evidence type="ECO:0000313" key="2">
    <source>
        <dbReference type="Proteomes" id="UP000306102"/>
    </source>
</evidence>
<reference evidence="1 2" key="1">
    <citation type="journal article" date="2018" name="Proc. Natl. Acad. Sci. U.S.A.">
        <title>Draft genome sequence of Camellia sinensis var. sinensis provides insights into the evolution of the tea genome and tea quality.</title>
        <authorList>
            <person name="Wei C."/>
            <person name="Yang H."/>
            <person name="Wang S."/>
            <person name="Zhao J."/>
            <person name="Liu C."/>
            <person name="Gao L."/>
            <person name="Xia E."/>
            <person name="Lu Y."/>
            <person name="Tai Y."/>
            <person name="She G."/>
            <person name="Sun J."/>
            <person name="Cao H."/>
            <person name="Tong W."/>
            <person name="Gao Q."/>
            <person name="Li Y."/>
            <person name="Deng W."/>
            <person name="Jiang X."/>
            <person name="Wang W."/>
            <person name="Chen Q."/>
            <person name="Zhang S."/>
            <person name="Li H."/>
            <person name="Wu J."/>
            <person name="Wang P."/>
            <person name="Li P."/>
            <person name="Shi C."/>
            <person name="Zheng F."/>
            <person name="Jian J."/>
            <person name="Huang B."/>
            <person name="Shan D."/>
            <person name="Shi M."/>
            <person name="Fang C."/>
            <person name="Yue Y."/>
            <person name="Li F."/>
            <person name="Li D."/>
            <person name="Wei S."/>
            <person name="Han B."/>
            <person name="Jiang C."/>
            <person name="Yin Y."/>
            <person name="Xia T."/>
            <person name="Zhang Z."/>
            <person name="Bennetzen J.L."/>
            <person name="Zhao S."/>
            <person name="Wan X."/>
        </authorList>
    </citation>
    <scope>NUCLEOTIDE SEQUENCE [LARGE SCALE GENOMIC DNA]</scope>
    <source>
        <strain evidence="2">cv. Shuchazao</strain>
        <tissue evidence="1">Leaf</tissue>
    </source>
</reference>
<dbReference type="SUPFAM" id="SSF81383">
    <property type="entry name" value="F-box domain"/>
    <property type="match status" value="1"/>
</dbReference>
<protein>
    <submittedName>
        <fullName evidence="1">Uncharacterized protein</fullName>
    </submittedName>
</protein>
<dbReference type="AlphaFoldDB" id="A0A4S4CWF9"/>
<dbReference type="Proteomes" id="UP000306102">
    <property type="component" value="Unassembled WGS sequence"/>
</dbReference>
<proteinExistence type="predicted"/>
<dbReference type="EMBL" id="SDRB02013807">
    <property type="protein sequence ID" value="THF93997.1"/>
    <property type="molecule type" value="Genomic_DNA"/>
</dbReference>
<dbReference type="InterPro" id="IPR044809">
    <property type="entry name" value="AUF1-like"/>
</dbReference>